<reference evidence="11 12" key="1">
    <citation type="submission" date="2018-05" db="EMBL/GenBank/DDBJ databases">
        <title>Abyssibacter profundi OUC007T gen. nov., sp. nov, a marine bacterium isolated from seawater of the Mariana Trench.</title>
        <authorList>
            <person name="Zhou S."/>
        </authorList>
    </citation>
    <scope>NUCLEOTIDE SEQUENCE [LARGE SCALE GENOMIC DNA]</scope>
    <source>
        <strain evidence="11 12">OUC007</strain>
    </source>
</reference>
<proteinExistence type="inferred from homology"/>
<dbReference type="NCBIfam" id="NF003454">
    <property type="entry name" value="PRK05035.1"/>
    <property type="match status" value="1"/>
</dbReference>
<keyword evidence="8" id="KW-0997">Cell inner membrane</keyword>
<dbReference type="PANTHER" id="PTHR43034:SF2">
    <property type="entry name" value="ION-TRANSLOCATING OXIDOREDUCTASE COMPLEX SUBUNIT C"/>
    <property type="match status" value="1"/>
</dbReference>
<dbReference type="PANTHER" id="PTHR43034">
    <property type="entry name" value="ION-TRANSLOCATING OXIDOREDUCTASE COMPLEX SUBUNIT C"/>
    <property type="match status" value="1"/>
</dbReference>
<dbReference type="RefSeq" id="WP_109718461.1">
    <property type="nucleotide sequence ID" value="NZ_QEQK01000001.1"/>
</dbReference>
<dbReference type="InterPro" id="IPR037225">
    <property type="entry name" value="Nuo51_FMN-bd_sf"/>
</dbReference>
<evidence type="ECO:0000256" key="1">
    <source>
        <dbReference type="ARBA" id="ARBA00022448"/>
    </source>
</evidence>
<dbReference type="Pfam" id="PF01512">
    <property type="entry name" value="Complex1_51K"/>
    <property type="match status" value="1"/>
</dbReference>
<dbReference type="Pfam" id="PF13375">
    <property type="entry name" value="RnfC_N"/>
    <property type="match status" value="1"/>
</dbReference>
<comment type="similarity">
    <text evidence="8">Belongs to the 4Fe4S bacterial-type ferredoxin family. RnfC subfamily.</text>
</comment>
<dbReference type="Gene3D" id="3.40.50.11540">
    <property type="entry name" value="NADH-ubiquinone oxidoreductase 51kDa subunit"/>
    <property type="match status" value="1"/>
</dbReference>
<dbReference type="InterPro" id="IPR010208">
    <property type="entry name" value="Ion_transpt_RnfC/RsxC"/>
</dbReference>
<dbReference type="PROSITE" id="PS51379">
    <property type="entry name" value="4FE4S_FER_2"/>
    <property type="match status" value="2"/>
</dbReference>
<dbReference type="InterPro" id="IPR017896">
    <property type="entry name" value="4Fe4S_Fe-S-bd"/>
</dbReference>
<evidence type="ECO:0000256" key="8">
    <source>
        <dbReference type="HAMAP-Rule" id="MF_00461"/>
    </source>
</evidence>
<evidence type="ECO:0000259" key="10">
    <source>
        <dbReference type="PROSITE" id="PS51379"/>
    </source>
</evidence>
<gene>
    <name evidence="8" type="primary">rnfC</name>
    <name evidence="11" type="ORF">DEH80_00230</name>
</gene>
<dbReference type="InterPro" id="IPR019554">
    <property type="entry name" value="Soluble_ligand-bd"/>
</dbReference>
<keyword evidence="8" id="KW-1003">Cell membrane</keyword>
<organism evidence="11 12">
    <name type="scientific">Abyssibacter profundi</name>
    <dbReference type="NCBI Taxonomy" id="2182787"/>
    <lineage>
        <taxon>Bacteria</taxon>
        <taxon>Pseudomonadati</taxon>
        <taxon>Pseudomonadota</taxon>
        <taxon>Gammaproteobacteria</taxon>
        <taxon>Chromatiales</taxon>
        <taxon>Oceanococcaceae</taxon>
        <taxon>Abyssibacter</taxon>
    </lineage>
</organism>
<evidence type="ECO:0000256" key="9">
    <source>
        <dbReference type="SAM" id="MobiDB-lite"/>
    </source>
</evidence>
<comment type="cofactor">
    <cofactor evidence="8">
        <name>[4Fe-4S] cluster</name>
        <dbReference type="ChEBI" id="CHEBI:49883"/>
    </cofactor>
    <text evidence="8">Binds 2 [4Fe-4S] clusters per subunit.</text>
</comment>
<feature type="binding site" evidence="8">
    <location>
        <position position="381"/>
    </location>
    <ligand>
        <name>[4Fe-4S] cluster</name>
        <dbReference type="ChEBI" id="CHEBI:49883"/>
        <label>2</label>
    </ligand>
</feature>
<keyword evidence="8" id="KW-0472">Membrane</keyword>
<feature type="domain" description="4Fe-4S ferredoxin-type" evidence="10">
    <location>
        <begin position="399"/>
        <end position="430"/>
    </location>
</feature>
<dbReference type="Pfam" id="PF10531">
    <property type="entry name" value="SLBB"/>
    <property type="match status" value="1"/>
</dbReference>
<feature type="binding site" evidence="8">
    <location>
        <position position="410"/>
    </location>
    <ligand>
        <name>[4Fe-4S] cluster</name>
        <dbReference type="ChEBI" id="CHEBI:49883"/>
        <label>2</label>
    </ligand>
</feature>
<evidence type="ECO:0000313" key="12">
    <source>
        <dbReference type="Proteomes" id="UP000251800"/>
    </source>
</evidence>
<dbReference type="EC" id="7.-.-.-" evidence="8"/>
<evidence type="ECO:0000256" key="5">
    <source>
        <dbReference type="ARBA" id="ARBA00022982"/>
    </source>
</evidence>
<dbReference type="InterPro" id="IPR011538">
    <property type="entry name" value="Nuo51_FMN-bd"/>
</dbReference>
<comment type="subunit">
    <text evidence="8">The complex is composed of six subunits: RnfA, RnfB, RnfC, RnfD, RnfE and RnfG.</text>
</comment>
<keyword evidence="4 8" id="KW-0677">Repeat</keyword>
<keyword evidence="6 8" id="KW-0408">Iron</keyword>
<dbReference type="Gene3D" id="3.30.70.20">
    <property type="match status" value="1"/>
</dbReference>
<dbReference type="SUPFAM" id="SSF142019">
    <property type="entry name" value="Nqo1 FMN-binding domain-like"/>
    <property type="match status" value="1"/>
</dbReference>
<comment type="function">
    <text evidence="8">Part of a membrane-bound complex that couples electron transfer with translocation of ions across the membrane.</text>
</comment>
<keyword evidence="8" id="KW-1278">Translocase</keyword>
<dbReference type="SUPFAM" id="SSF46548">
    <property type="entry name" value="alpha-helical ferredoxin"/>
    <property type="match status" value="1"/>
</dbReference>
<feature type="region of interest" description="Disordered" evidence="9">
    <location>
        <begin position="509"/>
        <end position="570"/>
    </location>
</feature>
<dbReference type="Pfam" id="PF12838">
    <property type="entry name" value="Fer4_7"/>
    <property type="match status" value="1"/>
</dbReference>
<evidence type="ECO:0000256" key="3">
    <source>
        <dbReference type="ARBA" id="ARBA00022723"/>
    </source>
</evidence>
<feature type="region of interest" description="Disordered" evidence="9">
    <location>
        <begin position="445"/>
        <end position="478"/>
    </location>
</feature>
<feature type="compositionally biased region" description="Basic and acidic residues" evidence="9">
    <location>
        <begin position="559"/>
        <end position="570"/>
    </location>
</feature>
<dbReference type="FunFam" id="3.30.70.20:FF:000044">
    <property type="entry name" value="Ion-translocating oxidoreductase complex subunit C"/>
    <property type="match status" value="1"/>
</dbReference>
<comment type="caution">
    <text evidence="11">The sequence shown here is derived from an EMBL/GenBank/DDBJ whole genome shotgun (WGS) entry which is preliminary data.</text>
</comment>
<dbReference type="GO" id="GO:0005886">
    <property type="term" value="C:plasma membrane"/>
    <property type="evidence" value="ECO:0007669"/>
    <property type="project" value="UniProtKB-SubCell"/>
</dbReference>
<feature type="binding site" evidence="8">
    <location>
        <position position="371"/>
    </location>
    <ligand>
        <name>[4Fe-4S] cluster</name>
        <dbReference type="ChEBI" id="CHEBI:49883"/>
        <label>1</label>
    </ligand>
</feature>
<dbReference type="PROSITE" id="PS00198">
    <property type="entry name" value="4FE4S_FER_1"/>
    <property type="match status" value="1"/>
</dbReference>
<feature type="binding site" evidence="8">
    <location>
        <position position="374"/>
    </location>
    <ligand>
        <name>[4Fe-4S] cluster</name>
        <dbReference type="ChEBI" id="CHEBI:49883"/>
        <label>1</label>
    </ligand>
</feature>
<dbReference type="NCBIfam" id="TIGR01945">
    <property type="entry name" value="rnfC"/>
    <property type="match status" value="1"/>
</dbReference>
<dbReference type="AlphaFoldDB" id="A0A363UQ16"/>
<dbReference type="GO" id="GO:0022900">
    <property type="term" value="P:electron transport chain"/>
    <property type="evidence" value="ECO:0007669"/>
    <property type="project" value="UniProtKB-UniRule"/>
</dbReference>
<feature type="binding site" evidence="8">
    <location>
        <position position="420"/>
    </location>
    <ligand>
        <name>[4Fe-4S] cluster</name>
        <dbReference type="ChEBI" id="CHEBI:49883"/>
        <label>1</label>
    </ligand>
</feature>
<keyword evidence="5 8" id="KW-0249">Electron transport</keyword>
<sequence>MSVHAQAQFRFPGGLALDYHKLSAPIQDAALPQQLVVPLSQHIGQPAKCLVSIGEHVLGGQPLAAAEGYVSTPVHAATSGTVVAIEPRPVPHPSGLSAPCVVIEPDGQDTQQPDTPADGLAMDATALRNRIRQAGVVGLGGAAFPSFIKLNPGSSVVDTLVINGAECEPYISCDQALMRERADDILNGVQIMLHALDAQRCLIGVEDNKPDAIDALIDAVSRRGDERVTVVTVPTRYPQGGEKQLIQTLTGREIPSHGLPLDIGIVCHNPGTAVAVWEAVTLGRALTHRVVTVTGPGIANPCNLRVRIGTPVRELLAQAGGLVDPDVRLIMGGPMMGFALSGADVPVVKATNCILALRPQDLRPDTPAMPCIRCGACADACPAGLLPQQLYWHARAQEFDKTQDYKLFDCIECGCCAQVCPSQIPLVQYYRHAKTEIWAEERAQRKADVARQRHEARQARLEREEAEKKAAREAKKAALRAKAEKKAAAAQAAGGETAATDDPVAAAIARAKAKSRDKTGGAPAAAAKPAATKPDLPPEAGPKTSQPDSPGPSDNGPGTDRRESPSGDAT</sequence>
<accession>A0A363UQ16</accession>
<feature type="compositionally biased region" description="Low complexity" evidence="9">
    <location>
        <begin position="520"/>
        <end position="534"/>
    </location>
</feature>
<feature type="compositionally biased region" description="Low complexity" evidence="9">
    <location>
        <begin position="545"/>
        <end position="558"/>
    </location>
</feature>
<protein>
    <recommendedName>
        <fullName evidence="8">Ion-translocating oxidoreductase complex subunit C</fullName>
        <ecNumber evidence="8">7.-.-.-</ecNumber>
    </recommendedName>
    <alternativeName>
        <fullName evidence="8">Rnf electron transport complex subunit C</fullName>
    </alternativeName>
</protein>
<evidence type="ECO:0000256" key="6">
    <source>
        <dbReference type="ARBA" id="ARBA00023004"/>
    </source>
</evidence>
<keyword evidence="2 8" id="KW-0004">4Fe-4S</keyword>
<keyword evidence="3 8" id="KW-0479">Metal-binding</keyword>
<dbReference type="OrthoDB" id="9767754at2"/>
<keyword evidence="1 8" id="KW-0813">Transport</keyword>
<dbReference type="HAMAP" id="MF_00461">
    <property type="entry name" value="RsxC_RnfC"/>
    <property type="match status" value="1"/>
</dbReference>
<evidence type="ECO:0000256" key="4">
    <source>
        <dbReference type="ARBA" id="ARBA00022737"/>
    </source>
</evidence>
<keyword evidence="7 8" id="KW-0411">Iron-sulfur</keyword>
<dbReference type="InterPro" id="IPR026902">
    <property type="entry name" value="RnfC_N"/>
</dbReference>
<dbReference type="GO" id="GO:0009055">
    <property type="term" value="F:electron transfer activity"/>
    <property type="evidence" value="ECO:0007669"/>
    <property type="project" value="InterPro"/>
</dbReference>
<evidence type="ECO:0000313" key="11">
    <source>
        <dbReference type="EMBL" id="PWN57605.1"/>
    </source>
</evidence>
<name>A0A363UQ16_9GAMM</name>
<comment type="subcellular location">
    <subcellularLocation>
        <location evidence="8">Cell inner membrane</location>
        <topology evidence="8">Peripheral membrane protein</topology>
    </subcellularLocation>
</comment>
<evidence type="ECO:0000256" key="7">
    <source>
        <dbReference type="ARBA" id="ARBA00023014"/>
    </source>
</evidence>
<feature type="binding site" evidence="8">
    <location>
        <position position="413"/>
    </location>
    <ligand>
        <name>[4Fe-4S] cluster</name>
        <dbReference type="ChEBI" id="CHEBI:49883"/>
        <label>2</label>
    </ligand>
</feature>
<feature type="binding site" evidence="8">
    <location>
        <position position="416"/>
    </location>
    <ligand>
        <name>[4Fe-4S] cluster</name>
        <dbReference type="ChEBI" id="CHEBI:49883"/>
        <label>2</label>
    </ligand>
</feature>
<dbReference type="GO" id="GO:0046872">
    <property type="term" value="F:metal ion binding"/>
    <property type="evidence" value="ECO:0007669"/>
    <property type="project" value="UniProtKB-KW"/>
</dbReference>
<feature type="binding site" evidence="8">
    <location>
        <position position="377"/>
    </location>
    <ligand>
        <name>[4Fe-4S] cluster</name>
        <dbReference type="ChEBI" id="CHEBI:49883"/>
        <label>1</label>
    </ligand>
</feature>
<dbReference type="GO" id="GO:0051539">
    <property type="term" value="F:4 iron, 4 sulfur cluster binding"/>
    <property type="evidence" value="ECO:0007669"/>
    <property type="project" value="UniProtKB-KW"/>
</dbReference>
<feature type="domain" description="4Fe-4S ferredoxin-type" evidence="10">
    <location>
        <begin position="360"/>
        <end position="391"/>
    </location>
</feature>
<keyword evidence="12" id="KW-1185">Reference proteome</keyword>
<dbReference type="Proteomes" id="UP000251800">
    <property type="component" value="Unassembled WGS sequence"/>
</dbReference>
<dbReference type="EMBL" id="QEQK01000001">
    <property type="protein sequence ID" value="PWN57605.1"/>
    <property type="molecule type" value="Genomic_DNA"/>
</dbReference>
<evidence type="ECO:0000256" key="2">
    <source>
        <dbReference type="ARBA" id="ARBA00022485"/>
    </source>
</evidence>
<dbReference type="InterPro" id="IPR017900">
    <property type="entry name" value="4Fe4S_Fe_S_CS"/>
</dbReference>